<proteinExistence type="predicted"/>
<dbReference type="InterPro" id="IPR013342">
    <property type="entry name" value="Mandelate_racemase_C"/>
</dbReference>
<organism evidence="5 6">
    <name type="scientific">Methylobacterium durans</name>
    <dbReference type="NCBI Taxonomy" id="2202825"/>
    <lineage>
        <taxon>Bacteria</taxon>
        <taxon>Pseudomonadati</taxon>
        <taxon>Pseudomonadota</taxon>
        <taxon>Alphaproteobacteria</taxon>
        <taxon>Hyphomicrobiales</taxon>
        <taxon>Methylobacteriaceae</taxon>
        <taxon>Methylobacterium</taxon>
    </lineage>
</organism>
<gene>
    <name evidence="5" type="ORF">DK389_02105</name>
</gene>
<dbReference type="OrthoDB" id="9775441at2"/>
<dbReference type="Gene3D" id="3.30.390.10">
    <property type="entry name" value="Enolase-like, N-terminal domain"/>
    <property type="match status" value="1"/>
</dbReference>
<dbReference type="PROSITE" id="PS00908">
    <property type="entry name" value="MR_MLE_1"/>
    <property type="match status" value="1"/>
</dbReference>
<dbReference type="GO" id="GO:0000287">
    <property type="term" value="F:magnesium ion binding"/>
    <property type="evidence" value="ECO:0007669"/>
    <property type="project" value="UniProtKB-ARBA"/>
</dbReference>
<evidence type="ECO:0000256" key="3">
    <source>
        <dbReference type="ARBA" id="ARBA00022842"/>
    </source>
</evidence>
<keyword evidence="3" id="KW-0460">Magnesium</keyword>
<protein>
    <submittedName>
        <fullName evidence="5">Mandelate racemase</fullName>
    </submittedName>
</protein>
<dbReference type="SFLD" id="SFLDG00179">
    <property type="entry name" value="mandelate_racemase"/>
    <property type="match status" value="1"/>
</dbReference>
<feature type="domain" description="Mandelate racemase/muconate lactonizing enzyme C-terminal" evidence="4">
    <location>
        <begin position="144"/>
        <end position="240"/>
    </location>
</feature>
<comment type="cofactor">
    <cofactor evidence="1">
        <name>Mg(2+)</name>
        <dbReference type="ChEBI" id="CHEBI:18420"/>
    </cofactor>
</comment>
<sequence>MPPDAQIAAIRARAYTIPTDAPGADGTFSWQNTTLVVVIVEAANCSGLGYTYSHVSDASLINETLGPLLEGGNAFDIPSLNAKLWRQVRNIGRAGLAATAISALDVALWDLKARLLDLPLVRLLGATRSATPIYGSGGFTSYSDAQLREQLGGWVDRDGCTAVKMKVGSDPARDPARMKVARSAIGEAALFIDANGALTPKRALQFAKAAAEFGVRWFEEPVSSDDLDGLRFVRQRAPAGMEIAAGEYAYNLDDVRCMLASGAVDVQQADITRCGGVTGFLAVGTLCAAHHIDLSGHCAPALHLHAACSLPRFRHLEWFHDHVRIEQMLFEGAPVPCNGRIKPDLSCPGHGLTFKHKDAERYAA</sequence>
<dbReference type="Pfam" id="PF02746">
    <property type="entry name" value="MR_MLE_N"/>
    <property type="match status" value="1"/>
</dbReference>
<keyword evidence="2" id="KW-0479">Metal-binding</keyword>
<dbReference type="PANTHER" id="PTHR13794">
    <property type="entry name" value="ENOLASE SUPERFAMILY, MANDELATE RACEMASE"/>
    <property type="match status" value="1"/>
</dbReference>
<dbReference type="GO" id="GO:0016836">
    <property type="term" value="F:hydro-lyase activity"/>
    <property type="evidence" value="ECO:0007669"/>
    <property type="project" value="TreeGrafter"/>
</dbReference>
<dbReference type="GO" id="GO:0016052">
    <property type="term" value="P:carbohydrate catabolic process"/>
    <property type="evidence" value="ECO:0007669"/>
    <property type="project" value="TreeGrafter"/>
</dbReference>
<dbReference type="InterPro" id="IPR018110">
    <property type="entry name" value="Mandel_Rmase/mucon_lact_enz_CS"/>
</dbReference>
<evidence type="ECO:0000256" key="2">
    <source>
        <dbReference type="ARBA" id="ARBA00022723"/>
    </source>
</evidence>
<dbReference type="SMART" id="SM00922">
    <property type="entry name" value="MR_MLE"/>
    <property type="match status" value="1"/>
</dbReference>
<dbReference type="InterPro" id="IPR029065">
    <property type="entry name" value="Enolase_C-like"/>
</dbReference>
<dbReference type="EMBL" id="CP029550">
    <property type="protein sequence ID" value="AWN39544.1"/>
    <property type="molecule type" value="Genomic_DNA"/>
</dbReference>
<dbReference type="SFLD" id="SFLDS00001">
    <property type="entry name" value="Enolase"/>
    <property type="match status" value="1"/>
</dbReference>
<keyword evidence="6" id="KW-1185">Reference proteome</keyword>
<dbReference type="InterPro" id="IPR046945">
    <property type="entry name" value="RHMD-like"/>
</dbReference>
<dbReference type="Proteomes" id="UP000245926">
    <property type="component" value="Chromosome"/>
</dbReference>
<dbReference type="InterPro" id="IPR013341">
    <property type="entry name" value="Mandelate_racemase_N_dom"/>
</dbReference>
<name>A0A2U8W0F2_9HYPH</name>
<evidence type="ECO:0000259" key="4">
    <source>
        <dbReference type="SMART" id="SM00922"/>
    </source>
</evidence>
<dbReference type="Pfam" id="PF13378">
    <property type="entry name" value="MR_MLE_C"/>
    <property type="match status" value="1"/>
</dbReference>
<dbReference type="CDD" id="cd03328">
    <property type="entry name" value="MR_like_3"/>
    <property type="match status" value="1"/>
</dbReference>
<dbReference type="InterPro" id="IPR036849">
    <property type="entry name" value="Enolase-like_C_sf"/>
</dbReference>
<dbReference type="GO" id="GO:0009063">
    <property type="term" value="P:amino acid catabolic process"/>
    <property type="evidence" value="ECO:0007669"/>
    <property type="project" value="InterPro"/>
</dbReference>
<dbReference type="KEGG" id="mets:DK389_02105"/>
<dbReference type="PANTHER" id="PTHR13794:SF58">
    <property type="entry name" value="MITOCHONDRIAL ENOLASE SUPERFAMILY MEMBER 1"/>
    <property type="match status" value="1"/>
</dbReference>
<dbReference type="SUPFAM" id="SSF51604">
    <property type="entry name" value="Enolase C-terminal domain-like"/>
    <property type="match status" value="1"/>
</dbReference>
<accession>A0A2U8W0F2</accession>
<reference evidence="6" key="1">
    <citation type="submission" date="2018-05" db="EMBL/GenBank/DDBJ databases">
        <title>Complete Genome Sequence of Methylobacterium sp. 17SD2-17.</title>
        <authorList>
            <person name="Srinivasan S."/>
        </authorList>
    </citation>
    <scope>NUCLEOTIDE SEQUENCE [LARGE SCALE GENOMIC DNA]</scope>
    <source>
        <strain evidence="6">17SD2-17</strain>
    </source>
</reference>
<dbReference type="AlphaFoldDB" id="A0A2U8W0F2"/>
<evidence type="ECO:0000313" key="5">
    <source>
        <dbReference type="EMBL" id="AWN39544.1"/>
    </source>
</evidence>
<dbReference type="SUPFAM" id="SSF54826">
    <property type="entry name" value="Enolase N-terminal domain-like"/>
    <property type="match status" value="1"/>
</dbReference>
<dbReference type="InterPro" id="IPR029017">
    <property type="entry name" value="Enolase-like_N"/>
</dbReference>
<evidence type="ECO:0000313" key="6">
    <source>
        <dbReference type="Proteomes" id="UP000245926"/>
    </source>
</evidence>
<evidence type="ECO:0000256" key="1">
    <source>
        <dbReference type="ARBA" id="ARBA00001946"/>
    </source>
</evidence>
<dbReference type="Gene3D" id="3.20.20.120">
    <property type="entry name" value="Enolase-like C-terminal domain"/>
    <property type="match status" value="1"/>
</dbReference>
<dbReference type="RefSeq" id="WP_109887213.1">
    <property type="nucleotide sequence ID" value="NZ_CP029550.1"/>
</dbReference>